<evidence type="ECO:0000256" key="5">
    <source>
        <dbReference type="ARBA" id="ARBA00022691"/>
    </source>
</evidence>
<proteinExistence type="inferred from homology"/>
<keyword evidence="5" id="KW-0949">S-adenosyl-L-methionine</keyword>
<dbReference type="Proteomes" id="UP000773462">
    <property type="component" value="Unassembled WGS sequence"/>
</dbReference>
<dbReference type="GO" id="GO:0009007">
    <property type="term" value="F:site-specific DNA-methyltransferase (adenine-specific) activity"/>
    <property type="evidence" value="ECO:0007669"/>
    <property type="project" value="UniProtKB-EC"/>
</dbReference>
<dbReference type="PRINTS" id="PR00505">
    <property type="entry name" value="D12N6MTFRASE"/>
</dbReference>
<dbReference type="InterPro" id="IPR012327">
    <property type="entry name" value="MeTrfase_D12"/>
</dbReference>
<dbReference type="Gene3D" id="1.10.1020.10">
    <property type="entry name" value="Adenine-specific Methyltransferase, Domain 2"/>
    <property type="match status" value="1"/>
</dbReference>
<dbReference type="RefSeq" id="WP_209875389.1">
    <property type="nucleotide sequence ID" value="NZ_JAGGLV010000011.1"/>
</dbReference>
<reference evidence="7 8" key="1">
    <citation type="submission" date="2021-03" db="EMBL/GenBank/DDBJ databases">
        <title>Genomic Encyclopedia of Type Strains, Phase IV (KMG-IV): sequencing the most valuable type-strain genomes for metagenomic binning, comparative biology and taxonomic classification.</title>
        <authorList>
            <person name="Goeker M."/>
        </authorList>
    </citation>
    <scope>NUCLEOTIDE SEQUENCE [LARGE SCALE GENOMIC DNA]</scope>
    <source>
        <strain evidence="7 8">DSM 101953</strain>
    </source>
</reference>
<dbReference type="PANTHER" id="PTHR30481:SF2">
    <property type="entry name" value="SITE-SPECIFIC DNA-METHYLTRANSFERASE (ADENINE-SPECIFIC)"/>
    <property type="match status" value="1"/>
</dbReference>
<name>A0ABS4NV95_9BACL</name>
<dbReference type="EC" id="2.1.1.72" evidence="2"/>
<dbReference type="PIRSF" id="PIRSF000398">
    <property type="entry name" value="M_m6A_EcoRV"/>
    <property type="match status" value="1"/>
</dbReference>
<comment type="catalytic activity">
    <reaction evidence="6">
        <text>a 2'-deoxyadenosine in DNA + S-adenosyl-L-methionine = an N(6)-methyl-2'-deoxyadenosine in DNA + S-adenosyl-L-homocysteine + H(+)</text>
        <dbReference type="Rhea" id="RHEA:15197"/>
        <dbReference type="Rhea" id="RHEA-COMP:12418"/>
        <dbReference type="Rhea" id="RHEA-COMP:12419"/>
        <dbReference type="ChEBI" id="CHEBI:15378"/>
        <dbReference type="ChEBI" id="CHEBI:57856"/>
        <dbReference type="ChEBI" id="CHEBI:59789"/>
        <dbReference type="ChEBI" id="CHEBI:90615"/>
        <dbReference type="ChEBI" id="CHEBI:90616"/>
        <dbReference type="EC" id="2.1.1.72"/>
    </reaction>
</comment>
<evidence type="ECO:0000256" key="6">
    <source>
        <dbReference type="ARBA" id="ARBA00047942"/>
    </source>
</evidence>
<evidence type="ECO:0000313" key="8">
    <source>
        <dbReference type="Proteomes" id="UP000773462"/>
    </source>
</evidence>
<dbReference type="InterPro" id="IPR012263">
    <property type="entry name" value="M_m6A_EcoRV"/>
</dbReference>
<dbReference type="GO" id="GO:0032259">
    <property type="term" value="P:methylation"/>
    <property type="evidence" value="ECO:0007669"/>
    <property type="project" value="UniProtKB-KW"/>
</dbReference>
<dbReference type="InterPro" id="IPR023095">
    <property type="entry name" value="Ade_MeTrfase_dom_2"/>
</dbReference>
<evidence type="ECO:0000313" key="7">
    <source>
        <dbReference type="EMBL" id="MBP2113391.1"/>
    </source>
</evidence>
<dbReference type="SUPFAM" id="SSF53335">
    <property type="entry name" value="S-adenosyl-L-methionine-dependent methyltransferases"/>
    <property type="match status" value="1"/>
</dbReference>
<keyword evidence="4 7" id="KW-0808">Transferase</keyword>
<protein>
    <recommendedName>
        <fullName evidence="2">site-specific DNA-methyltransferase (adenine-specific)</fullName>
        <ecNumber evidence="2">2.1.1.72</ecNumber>
    </recommendedName>
</protein>
<dbReference type="EMBL" id="JAGGLV010000011">
    <property type="protein sequence ID" value="MBP2113391.1"/>
    <property type="molecule type" value="Genomic_DNA"/>
</dbReference>
<organism evidence="7 8">
    <name type="scientific">Paenibacillus silagei</name>
    <dbReference type="NCBI Taxonomy" id="1670801"/>
    <lineage>
        <taxon>Bacteria</taxon>
        <taxon>Bacillati</taxon>
        <taxon>Bacillota</taxon>
        <taxon>Bacilli</taxon>
        <taxon>Bacillales</taxon>
        <taxon>Paenibacillaceae</taxon>
        <taxon>Paenibacillus</taxon>
    </lineage>
</organism>
<dbReference type="Pfam" id="PF02086">
    <property type="entry name" value="MethyltransfD12"/>
    <property type="match status" value="1"/>
</dbReference>
<sequence>MKNKNEKNTRSPLRFPGSKSKVIKKLHPFLSIDHDEYREPFVGGGAIFFAKQKASHNWLNDKDENITHLFEVMKTQPYDLCEMVLKTQPTVELWQKYRLEREQIDLYDPLERAFRFLFFNRTNYSGIYNANPIGGIEQKSQYKIFCRWNPEMLCNLILKCSQKLIDTRITNFDFRNVITKEGENVFLMIDPPYYKKGSSLYPVYMTPEEHLQLAELLRESRHSFLLTIDDCPEIREMYSWAQIILPREWHYTINSKKSDNIGKELFITNINIIVP</sequence>
<dbReference type="Gene3D" id="3.40.50.150">
    <property type="entry name" value="Vaccinia Virus protein VP39"/>
    <property type="match status" value="1"/>
</dbReference>
<comment type="caution">
    <text evidence="7">The sequence shown here is derived from an EMBL/GenBank/DDBJ whole genome shotgun (WGS) entry which is preliminary data.</text>
</comment>
<gene>
    <name evidence="7" type="ORF">J2Z70_003551</name>
</gene>
<evidence type="ECO:0000256" key="3">
    <source>
        <dbReference type="ARBA" id="ARBA00022603"/>
    </source>
</evidence>
<keyword evidence="8" id="KW-1185">Reference proteome</keyword>
<evidence type="ECO:0000256" key="1">
    <source>
        <dbReference type="ARBA" id="ARBA00006594"/>
    </source>
</evidence>
<keyword evidence="3 7" id="KW-0489">Methyltransferase</keyword>
<comment type="similarity">
    <text evidence="1">Belongs to the N(4)/N(6)-methyltransferase family.</text>
</comment>
<evidence type="ECO:0000256" key="4">
    <source>
        <dbReference type="ARBA" id="ARBA00022679"/>
    </source>
</evidence>
<accession>A0ABS4NV95</accession>
<evidence type="ECO:0000256" key="2">
    <source>
        <dbReference type="ARBA" id="ARBA00011900"/>
    </source>
</evidence>
<dbReference type="PANTHER" id="PTHR30481">
    <property type="entry name" value="DNA ADENINE METHYLASE"/>
    <property type="match status" value="1"/>
</dbReference>
<dbReference type="InterPro" id="IPR029063">
    <property type="entry name" value="SAM-dependent_MTases_sf"/>
</dbReference>